<sequence length="54" mass="6302">MSDQDAAFVKTITPRSKDFSRWYTDVIRRAELADYSPVKGSMVIRPYGYAIWEL</sequence>
<dbReference type="EMBL" id="UINC01007201">
    <property type="protein sequence ID" value="SVA31987.1"/>
    <property type="molecule type" value="Genomic_DNA"/>
</dbReference>
<protein>
    <recommendedName>
        <fullName evidence="2">Proline--tRNA ligase</fullName>
    </recommendedName>
</protein>
<dbReference type="InterPro" id="IPR004499">
    <property type="entry name" value="Pro-tRNA-ligase_IIa_arc-type"/>
</dbReference>
<dbReference type="SUPFAM" id="SSF55681">
    <property type="entry name" value="Class II aaRS and biotin synthetases"/>
    <property type="match status" value="1"/>
</dbReference>
<dbReference type="AlphaFoldDB" id="A0A381UX84"/>
<feature type="non-terminal residue" evidence="1">
    <location>
        <position position="54"/>
    </location>
</feature>
<evidence type="ECO:0000313" key="1">
    <source>
        <dbReference type="EMBL" id="SVA31987.1"/>
    </source>
</evidence>
<proteinExistence type="predicted"/>
<reference evidence="1" key="1">
    <citation type="submission" date="2018-05" db="EMBL/GenBank/DDBJ databases">
        <authorList>
            <person name="Lanie J.A."/>
            <person name="Ng W.-L."/>
            <person name="Kazmierczak K.M."/>
            <person name="Andrzejewski T.M."/>
            <person name="Davidsen T.M."/>
            <person name="Wayne K.J."/>
            <person name="Tettelin H."/>
            <person name="Glass J.I."/>
            <person name="Rusch D."/>
            <person name="Podicherti R."/>
            <person name="Tsui H.-C.T."/>
            <person name="Winkler M.E."/>
        </authorList>
    </citation>
    <scope>NUCLEOTIDE SEQUENCE</scope>
</reference>
<name>A0A381UX84_9ZZZZ</name>
<dbReference type="GO" id="GO:0005737">
    <property type="term" value="C:cytoplasm"/>
    <property type="evidence" value="ECO:0007669"/>
    <property type="project" value="InterPro"/>
</dbReference>
<accession>A0A381UX84</accession>
<dbReference type="GO" id="GO:0017101">
    <property type="term" value="C:aminoacyl-tRNA synthetase multienzyme complex"/>
    <property type="evidence" value="ECO:0007669"/>
    <property type="project" value="TreeGrafter"/>
</dbReference>
<dbReference type="InterPro" id="IPR045864">
    <property type="entry name" value="aa-tRNA-synth_II/BPL/LPL"/>
</dbReference>
<dbReference type="GO" id="GO:0004827">
    <property type="term" value="F:proline-tRNA ligase activity"/>
    <property type="evidence" value="ECO:0007669"/>
    <property type="project" value="InterPro"/>
</dbReference>
<evidence type="ECO:0008006" key="2">
    <source>
        <dbReference type="Google" id="ProtNLM"/>
    </source>
</evidence>
<organism evidence="1">
    <name type="scientific">marine metagenome</name>
    <dbReference type="NCBI Taxonomy" id="408172"/>
    <lineage>
        <taxon>unclassified sequences</taxon>
        <taxon>metagenomes</taxon>
        <taxon>ecological metagenomes</taxon>
    </lineage>
</organism>
<dbReference type="GO" id="GO:0006433">
    <property type="term" value="P:prolyl-tRNA aminoacylation"/>
    <property type="evidence" value="ECO:0007669"/>
    <property type="project" value="InterPro"/>
</dbReference>
<dbReference type="PANTHER" id="PTHR43382:SF3">
    <property type="entry name" value="PROLINE--TRNA LIGASE, CHLOROPLASTIC_MITOCHONDRIAL"/>
    <property type="match status" value="1"/>
</dbReference>
<gene>
    <name evidence="1" type="ORF">METZ01_LOCUS84841</name>
</gene>
<dbReference type="GO" id="GO:0005524">
    <property type="term" value="F:ATP binding"/>
    <property type="evidence" value="ECO:0007669"/>
    <property type="project" value="InterPro"/>
</dbReference>
<dbReference type="Gene3D" id="3.30.930.10">
    <property type="entry name" value="Bira Bifunctional Protein, Domain 2"/>
    <property type="match status" value="1"/>
</dbReference>
<dbReference type="PANTHER" id="PTHR43382">
    <property type="entry name" value="PROLYL-TRNA SYNTHETASE"/>
    <property type="match status" value="1"/>
</dbReference>